<dbReference type="AlphaFoldDB" id="A0AAV2SXZ6"/>
<dbReference type="SMART" id="SM00249">
    <property type="entry name" value="PHD"/>
    <property type="match status" value="2"/>
</dbReference>
<dbReference type="InterPro" id="IPR019787">
    <property type="entry name" value="Znf_PHD-finger"/>
</dbReference>
<dbReference type="GO" id="GO:0006357">
    <property type="term" value="P:regulation of transcription by RNA polymerase II"/>
    <property type="evidence" value="ECO:0007669"/>
    <property type="project" value="TreeGrafter"/>
</dbReference>
<evidence type="ECO:0000259" key="6">
    <source>
        <dbReference type="PROSITE" id="PS50016"/>
    </source>
</evidence>
<keyword evidence="1" id="KW-0479">Metal-binding</keyword>
<dbReference type="Proteomes" id="UP001497525">
    <property type="component" value="Unassembled WGS sequence"/>
</dbReference>
<dbReference type="InterPro" id="IPR050701">
    <property type="entry name" value="Histone_Mod_Regulator"/>
</dbReference>
<dbReference type="InterPro" id="IPR011011">
    <property type="entry name" value="Znf_FYVE_PHD"/>
</dbReference>
<dbReference type="PANTHER" id="PTHR13793:SF160">
    <property type="entry name" value="PHD FINGER PROTEIN RHINOCEROS"/>
    <property type="match status" value="1"/>
</dbReference>
<comment type="caution">
    <text evidence="8">The sequence shown here is derived from an EMBL/GenBank/DDBJ whole genome shotgun (WGS) entry which is preliminary data.</text>
</comment>
<evidence type="ECO:0000256" key="5">
    <source>
        <dbReference type="SAM" id="MobiDB-lite"/>
    </source>
</evidence>
<dbReference type="PROSITE" id="PS51805">
    <property type="entry name" value="EPHD"/>
    <property type="match status" value="1"/>
</dbReference>
<feature type="compositionally biased region" description="Polar residues" evidence="5">
    <location>
        <begin position="365"/>
        <end position="376"/>
    </location>
</feature>
<organism evidence="8 9">
    <name type="scientific">Calicophoron daubneyi</name>
    <name type="common">Rumen fluke</name>
    <name type="synonym">Paramphistomum daubneyi</name>
    <dbReference type="NCBI Taxonomy" id="300641"/>
    <lineage>
        <taxon>Eukaryota</taxon>
        <taxon>Metazoa</taxon>
        <taxon>Spiralia</taxon>
        <taxon>Lophotrochozoa</taxon>
        <taxon>Platyhelminthes</taxon>
        <taxon>Trematoda</taxon>
        <taxon>Digenea</taxon>
        <taxon>Plagiorchiida</taxon>
        <taxon>Pronocephalata</taxon>
        <taxon>Paramphistomoidea</taxon>
        <taxon>Paramphistomidae</taxon>
        <taxon>Calicophoron</taxon>
    </lineage>
</organism>
<feature type="region of interest" description="Disordered" evidence="5">
    <location>
        <begin position="596"/>
        <end position="630"/>
    </location>
</feature>
<evidence type="ECO:0000256" key="4">
    <source>
        <dbReference type="PROSITE-ProRule" id="PRU00146"/>
    </source>
</evidence>
<dbReference type="Pfam" id="PF13832">
    <property type="entry name" value="zf-HC5HC2H_2"/>
    <property type="match status" value="1"/>
</dbReference>
<dbReference type="EMBL" id="CAXLJL010000057">
    <property type="protein sequence ID" value="CAL5130047.1"/>
    <property type="molecule type" value="Genomic_DNA"/>
</dbReference>
<gene>
    <name evidence="8" type="ORF">CDAUBV1_LOCUS1489</name>
</gene>
<dbReference type="InterPro" id="IPR013083">
    <property type="entry name" value="Znf_RING/FYVE/PHD"/>
</dbReference>
<evidence type="ECO:0000259" key="7">
    <source>
        <dbReference type="PROSITE" id="PS51805"/>
    </source>
</evidence>
<dbReference type="Gene3D" id="3.30.40.10">
    <property type="entry name" value="Zinc/RING finger domain, C3HC4 (zinc finger)"/>
    <property type="match status" value="2"/>
</dbReference>
<dbReference type="GO" id="GO:0008270">
    <property type="term" value="F:zinc ion binding"/>
    <property type="evidence" value="ECO:0007669"/>
    <property type="project" value="UniProtKB-KW"/>
</dbReference>
<dbReference type="InterPro" id="IPR034732">
    <property type="entry name" value="EPHD"/>
</dbReference>
<evidence type="ECO:0000313" key="8">
    <source>
        <dbReference type="EMBL" id="CAL5130047.1"/>
    </source>
</evidence>
<feature type="region of interest" description="Disordered" evidence="5">
    <location>
        <begin position="361"/>
        <end position="380"/>
    </location>
</feature>
<dbReference type="Pfam" id="PF13831">
    <property type="entry name" value="PHD_2"/>
    <property type="match status" value="1"/>
</dbReference>
<proteinExistence type="predicted"/>
<evidence type="ECO:0000256" key="1">
    <source>
        <dbReference type="ARBA" id="ARBA00022723"/>
    </source>
</evidence>
<dbReference type="InterPro" id="IPR019786">
    <property type="entry name" value="Zinc_finger_PHD-type_CS"/>
</dbReference>
<feature type="domain" description="PHD-type" evidence="6">
    <location>
        <begin position="191"/>
        <end position="241"/>
    </location>
</feature>
<protein>
    <recommendedName>
        <fullName evidence="10">Protein Jade-1</fullName>
    </recommendedName>
</protein>
<accession>A0AAV2SXZ6</accession>
<evidence type="ECO:0008006" key="10">
    <source>
        <dbReference type="Google" id="ProtNLM"/>
    </source>
</evidence>
<dbReference type="InterPro" id="IPR001965">
    <property type="entry name" value="Znf_PHD"/>
</dbReference>
<dbReference type="PROSITE" id="PS01359">
    <property type="entry name" value="ZF_PHD_1"/>
    <property type="match status" value="1"/>
</dbReference>
<dbReference type="PANTHER" id="PTHR13793">
    <property type="entry name" value="PHD FINGER PROTEINS"/>
    <property type="match status" value="1"/>
</dbReference>
<name>A0AAV2SXZ6_CALDB</name>
<reference evidence="8" key="1">
    <citation type="submission" date="2024-06" db="EMBL/GenBank/DDBJ databases">
        <authorList>
            <person name="Liu X."/>
            <person name="Lenzi L."/>
            <person name="Haldenby T S."/>
            <person name="Uol C."/>
        </authorList>
    </citation>
    <scope>NUCLEOTIDE SEQUENCE</scope>
</reference>
<evidence type="ECO:0000313" key="9">
    <source>
        <dbReference type="Proteomes" id="UP001497525"/>
    </source>
</evidence>
<feature type="region of interest" description="Disordered" evidence="5">
    <location>
        <begin position="1"/>
        <end position="25"/>
    </location>
</feature>
<keyword evidence="2 4" id="KW-0863">Zinc-finger</keyword>
<feature type="compositionally biased region" description="Low complexity" evidence="5">
    <location>
        <begin position="617"/>
        <end position="630"/>
    </location>
</feature>
<feature type="domain" description="PHD-type" evidence="7">
    <location>
        <begin position="245"/>
        <end position="358"/>
    </location>
</feature>
<feature type="region of interest" description="Disordered" evidence="5">
    <location>
        <begin position="690"/>
        <end position="719"/>
    </location>
</feature>
<dbReference type="SUPFAM" id="SSF57903">
    <property type="entry name" value="FYVE/PHD zinc finger"/>
    <property type="match status" value="2"/>
</dbReference>
<dbReference type="CDD" id="cd15492">
    <property type="entry name" value="PHD_BRPF_JADE_like"/>
    <property type="match status" value="1"/>
</dbReference>
<evidence type="ECO:0000256" key="3">
    <source>
        <dbReference type="ARBA" id="ARBA00022833"/>
    </source>
</evidence>
<sequence length="784" mass="89408">MRNTKEVTHFLSESAPPVDLKRDDKPAELYDTHPLTTMMLNAESESLKSCHLVLISNPWKSEWHRNGVQVPVQPMSEIQKPRFRRLNVDARTTLFDVKPQKLWHNLRDSRFSDALHCVHDPNLQTMSWYQMDDLDYCWISTVNEERECLGQDLIKDWMLEEVIESLEYLTYVRMHGMLKKLEAQALEFDENARCDVCLSYEGEDGNELVFCDGCLLCVHQACYGITHLPEGSWICRRCEAGAKSTTLCNLCPNTGGAMKLADDGKRWCHVSCALWVPEVGFGDTEVMEPIVRLDEIPQARRNLVCCVCRSRSGAPIQCSNKKCSIAFHVTCGFQSNLSMRQELVDKEVHLIALCPKHSRKELQHPTHSQPQNSCSKVTPVKPATQTSVLSSAQSSDDSNRNQRLIELENEFHTLVDDKQLDAELKSRREKSATLFKTGSQCSRRNDFIPTDVRLAIIVYWRLKRRANFNQPLVNPIPALWTKNAQEAAVNNEENLAQAARASAEMRAFDTFRRIRFGLDRARLVVDMVLQRERRKLALFKRMMRISEIQMRALSHFRKLKWDENDYSFYLRAHIGDSVYDNSTLLFKYKSSARRHEVNPKTEVPTIPTPLPKSLGNTPTSKSQTPTTPSKTVLVLPHSTCPLRITPLKTTGKFDVRSIPQKELIVPEDIRQRLRSALALVTSNCTFGKPNPFNTSLRRHGGLESSLSESQFKETGQKRLSFPRGSNREVRADHLSFSADLCLSTPCKRSRRINSPDRTLTSENRLPVLSKFAGIKLSPSAVKLV</sequence>
<evidence type="ECO:0000256" key="2">
    <source>
        <dbReference type="ARBA" id="ARBA00022771"/>
    </source>
</evidence>
<keyword evidence="3" id="KW-0862">Zinc</keyword>
<dbReference type="PROSITE" id="PS50016">
    <property type="entry name" value="ZF_PHD_2"/>
    <property type="match status" value="1"/>
</dbReference>